<comment type="similarity">
    <text evidence="1">Belongs to the glycosyltransferase 2 family.</text>
</comment>
<dbReference type="CDD" id="cd04186">
    <property type="entry name" value="GT_2_like_c"/>
    <property type="match status" value="1"/>
</dbReference>
<dbReference type="Gene3D" id="3.90.550.10">
    <property type="entry name" value="Spore Coat Polysaccharide Biosynthesis Protein SpsA, Chain A"/>
    <property type="match status" value="1"/>
</dbReference>
<evidence type="ECO:0000313" key="6">
    <source>
        <dbReference type="Proteomes" id="UP000002315"/>
    </source>
</evidence>
<evidence type="ECO:0000256" key="3">
    <source>
        <dbReference type="ARBA" id="ARBA00022679"/>
    </source>
</evidence>
<dbReference type="PANTHER" id="PTHR43179:SF12">
    <property type="entry name" value="GALACTOFURANOSYLTRANSFERASE GLFT2"/>
    <property type="match status" value="1"/>
</dbReference>
<sequence>MDDVAIIILNWNGWKDTIECLKSLNNLNYKNYEVIVVDNGSTDNSVEKIKEYIENKPKFKLIANEKNLGFAGGNNIGIRYALNNEFEYILLLNNDTVVDENFLKPMVELLESSDDIGFVGPKTYFYDKKNVIQVAGGGYVDLTTARAYLLGYMENDSSKYNEVIELDYVSGSCILTKRDVIEEIGLLDERFFMYYEDVEWCYRGKKHGYKSFYQPEAVIWHKHGASTNKCFELYHLNKSRILFIKKTGMKNFIKFVFKFFSNVFWLESYYYIRKYPQAYKCYLKGLLEGFKG</sequence>
<name>E3GWA1_METFV</name>
<evidence type="ECO:0000313" key="5">
    <source>
        <dbReference type="EMBL" id="ADP77866.1"/>
    </source>
</evidence>
<keyword evidence="2" id="KW-0328">Glycosyltransferase</keyword>
<dbReference type="STRING" id="523846.Mfer_1072"/>
<keyword evidence="6" id="KW-1185">Reference proteome</keyword>
<accession>E3GWA1</accession>
<proteinExistence type="inferred from homology"/>
<dbReference type="SUPFAM" id="SSF53448">
    <property type="entry name" value="Nucleotide-diphospho-sugar transferases"/>
    <property type="match status" value="1"/>
</dbReference>
<dbReference type="HOGENOM" id="CLU_023845_4_1_2"/>
<dbReference type="Proteomes" id="UP000002315">
    <property type="component" value="Chromosome"/>
</dbReference>
<reference evidence="5 6" key="1">
    <citation type="journal article" date="2010" name="Stand. Genomic Sci.">
        <title>Complete genome sequence of Methanothermus fervidus type strain (V24S).</title>
        <authorList>
            <person name="Anderson I."/>
            <person name="Djao O.D."/>
            <person name="Misra M."/>
            <person name="Chertkov O."/>
            <person name="Nolan M."/>
            <person name="Lucas S."/>
            <person name="Lapidus A."/>
            <person name="Del Rio T.G."/>
            <person name="Tice H."/>
            <person name="Cheng J.F."/>
            <person name="Tapia R."/>
            <person name="Han C."/>
            <person name="Goodwin L."/>
            <person name="Pitluck S."/>
            <person name="Liolios K."/>
            <person name="Ivanova N."/>
            <person name="Mavromatis K."/>
            <person name="Mikhailova N."/>
            <person name="Pati A."/>
            <person name="Brambilla E."/>
            <person name="Chen A."/>
            <person name="Palaniappan K."/>
            <person name="Land M."/>
            <person name="Hauser L."/>
            <person name="Chang Y.J."/>
            <person name="Jeffries C.D."/>
            <person name="Sikorski J."/>
            <person name="Spring S."/>
            <person name="Rohde M."/>
            <person name="Eichinger K."/>
            <person name="Huber H."/>
            <person name="Wirth R."/>
            <person name="Goker M."/>
            <person name="Detter J.C."/>
            <person name="Woyke T."/>
            <person name="Bristow J."/>
            <person name="Eisen J.A."/>
            <person name="Markowitz V."/>
            <person name="Hugenholtz P."/>
            <person name="Klenk H.P."/>
            <person name="Kyrpides N.C."/>
        </authorList>
    </citation>
    <scope>NUCLEOTIDE SEQUENCE [LARGE SCALE GENOMIC DNA]</scope>
    <source>
        <strain evidence="6">ATCC 43054 / DSM 2088 / JCM 10308 / V24 S</strain>
    </source>
</reference>
<dbReference type="PANTHER" id="PTHR43179">
    <property type="entry name" value="RHAMNOSYLTRANSFERASE WBBL"/>
    <property type="match status" value="1"/>
</dbReference>
<dbReference type="InterPro" id="IPR001173">
    <property type="entry name" value="Glyco_trans_2-like"/>
</dbReference>
<protein>
    <submittedName>
        <fullName evidence="5">Glycosyl transferase family 2</fullName>
    </submittedName>
</protein>
<dbReference type="CAZy" id="GT2">
    <property type="family name" value="Glycosyltransferase Family 2"/>
</dbReference>
<dbReference type="GO" id="GO:0016757">
    <property type="term" value="F:glycosyltransferase activity"/>
    <property type="evidence" value="ECO:0007669"/>
    <property type="project" value="UniProtKB-KW"/>
</dbReference>
<organism evidence="5 6">
    <name type="scientific">Methanothermus fervidus (strain ATCC 43054 / DSM 2088 / JCM 10308 / V24 S)</name>
    <dbReference type="NCBI Taxonomy" id="523846"/>
    <lineage>
        <taxon>Archaea</taxon>
        <taxon>Methanobacteriati</taxon>
        <taxon>Methanobacteriota</taxon>
        <taxon>Methanomada group</taxon>
        <taxon>Methanobacteria</taxon>
        <taxon>Methanobacteriales</taxon>
        <taxon>Methanothermaceae</taxon>
        <taxon>Methanothermus</taxon>
    </lineage>
</organism>
<dbReference type="OrthoDB" id="46222at2157"/>
<dbReference type="InterPro" id="IPR029044">
    <property type="entry name" value="Nucleotide-diphossugar_trans"/>
</dbReference>
<evidence type="ECO:0000259" key="4">
    <source>
        <dbReference type="Pfam" id="PF00535"/>
    </source>
</evidence>
<keyword evidence="3 5" id="KW-0808">Transferase</keyword>
<evidence type="ECO:0000256" key="1">
    <source>
        <dbReference type="ARBA" id="ARBA00006739"/>
    </source>
</evidence>
<dbReference type="KEGG" id="mfv:Mfer_1072"/>
<gene>
    <name evidence="5" type="ordered locus">Mfer_1072</name>
</gene>
<evidence type="ECO:0000256" key="2">
    <source>
        <dbReference type="ARBA" id="ARBA00022676"/>
    </source>
</evidence>
<dbReference type="Pfam" id="PF00535">
    <property type="entry name" value="Glycos_transf_2"/>
    <property type="match status" value="1"/>
</dbReference>
<dbReference type="EMBL" id="CP002278">
    <property type="protein sequence ID" value="ADP77866.1"/>
    <property type="molecule type" value="Genomic_DNA"/>
</dbReference>
<dbReference type="AlphaFoldDB" id="E3GWA1"/>
<feature type="domain" description="Glycosyltransferase 2-like" evidence="4">
    <location>
        <begin position="6"/>
        <end position="184"/>
    </location>
</feature>